<evidence type="ECO:0000313" key="5">
    <source>
        <dbReference type="Proteomes" id="UP000028411"/>
    </source>
</evidence>
<reference evidence="4 5" key="1">
    <citation type="submission" date="2014-02" db="EMBL/GenBank/DDBJ databases">
        <title>Whole genome sequence of Sphingobium chlorophenolicum NBRC 16172.</title>
        <authorList>
            <person name="Gan H.M."/>
            <person name="Gan H.Y."/>
            <person name="Chew T.H."/>
            <person name="Savka M.A."/>
        </authorList>
    </citation>
    <scope>NUCLEOTIDE SEQUENCE [LARGE SCALE GENOMIC DNA]</scope>
    <source>
        <strain evidence="4 5">NBRC 16172</strain>
    </source>
</reference>
<dbReference type="InterPro" id="IPR029039">
    <property type="entry name" value="Flavoprotein-like_sf"/>
</dbReference>
<dbReference type="Pfam" id="PF02525">
    <property type="entry name" value="Flavodoxin_2"/>
    <property type="match status" value="1"/>
</dbReference>
<dbReference type="PANTHER" id="PTHR10204:SF34">
    <property type="entry name" value="NAD(P)H DEHYDROGENASE [QUINONE] 1 ISOFORM 1"/>
    <property type="match status" value="1"/>
</dbReference>
<organism evidence="4 5">
    <name type="scientific">Sphingobium chlorophenolicum</name>
    <dbReference type="NCBI Taxonomy" id="46429"/>
    <lineage>
        <taxon>Bacteria</taxon>
        <taxon>Pseudomonadati</taxon>
        <taxon>Pseudomonadota</taxon>
        <taxon>Alphaproteobacteria</taxon>
        <taxon>Sphingomonadales</taxon>
        <taxon>Sphingomonadaceae</taxon>
        <taxon>Sphingobium</taxon>
    </lineage>
</organism>
<accession>A0A081RFD9</accession>
<dbReference type="RefSeq" id="WP_037450215.1">
    <property type="nucleotide sequence ID" value="NZ_JFHR01000016.1"/>
</dbReference>
<sequence>MKVLIVVAHPDQASLTHSFTGVANQQLQRDGHEVQVTDLYAMRWKSEIDRDDFPGLTETERLIVSAASDRAFHAGSLTEDVKAEQAKLLWADGLILAFPLWWFTMPAIMKGWVERTLSHGLGYGLGAYNDTHWGDRYGEGAMAGKRGMLLVMLGGAQPHYDRRGINGPIDDILFPITHGVLFYPGFNVLPSFVSYRADRMTPERFENEGEHLRERMRNFFTAEPIPYRMQNGGDYLIPSLQLRAELSPGIDGFAAHSR</sequence>
<dbReference type="eggNOG" id="COG2249">
    <property type="taxonomic scope" value="Bacteria"/>
</dbReference>
<dbReference type="Proteomes" id="UP000028411">
    <property type="component" value="Unassembled WGS sequence"/>
</dbReference>
<dbReference type="GO" id="GO:0003955">
    <property type="term" value="F:NAD(P)H dehydrogenase (quinone) activity"/>
    <property type="evidence" value="ECO:0007669"/>
    <property type="project" value="TreeGrafter"/>
</dbReference>
<dbReference type="GO" id="GO:0005829">
    <property type="term" value="C:cytosol"/>
    <property type="evidence" value="ECO:0007669"/>
    <property type="project" value="TreeGrafter"/>
</dbReference>
<evidence type="ECO:0000256" key="1">
    <source>
        <dbReference type="ARBA" id="ARBA00006252"/>
    </source>
</evidence>
<dbReference type="Gene3D" id="3.40.50.360">
    <property type="match status" value="1"/>
</dbReference>
<evidence type="ECO:0000313" key="4">
    <source>
        <dbReference type="EMBL" id="KEQ53912.1"/>
    </source>
</evidence>
<evidence type="ECO:0000256" key="2">
    <source>
        <dbReference type="ARBA" id="ARBA00023002"/>
    </source>
</evidence>
<proteinExistence type="inferred from homology"/>
<evidence type="ECO:0000259" key="3">
    <source>
        <dbReference type="Pfam" id="PF02525"/>
    </source>
</evidence>
<dbReference type="InterPro" id="IPR051545">
    <property type="entry name" value="NAD(P)H_dehydrogenase_qn"/>
</dbReference>
<comment type="caution">
    <text evidence="4">The sequence shown here is derived from an EMBL/GenBank/DDBJ whole genome shotgun (WGS) entry which is preliminary data.</text>
</comment>
<dbReference type="OrthoDB" id="9798454at2"/>
<protein>
    <submittedName>
        <fullName evidence="4">Quinone family NAD</fullName>
    </submittedName>
</protein>
<feature type="domain" description="Flavodoxin-like fold" evidence="3">
    <location>
        <begin position="1"/>
        <end position="215"/>
    </location>
</feature>
<dbReference type="SUPFAM" id="SSF52218">
    <property type="entry name" value="Flavoproteins"/>
    <property type="match status" value="1"/>
</dbReference>
<name>A0A081RFD9_SPHCR</name>
<dbReference type="InterPro" id="IPR003680">
    <property type="entry name" value="Flavodoxin_fold"/>
</dbReference>
<dbReference type="AlphaFoldDB" id="A0A081RFD9"/>
<dbReference type="PATRIC" id="fig|46429.4.peg.1752"/>
<dbReference type="EMBL" id="JFHR01000016">
    <property type="protein sequence ID" value="KEQ53912.1"/>
    <property type="molecule type" value="Genomic_DNA"/>
</dbReference>
<keyword evidence="2" id="KW-0560">Oxidoreductase</keyword>
<dbReference type="PANTHER" id="PTHR10204">
    <property type="entry name" value="NAD P H OXIDOREDUCTASE-RELATED"/>
    <property type="match status" value="1"/>
</dbReference>
<comment type="similarity">
    <text evidence="1">Belongs to the NAD(P)H dehydrogenase (quinone) family.</text>
</comment>
<gene>
    <name evidence="4" type="ORF">BV95_01784</name>
</gene>